<dbReference type="Proteomes" id="UP001595867">
    <property type="component" value="Unassembled WGS sequence"/>
</dbReference>
<name>A0ABV8IRC0_9ACTN</name>
<evidence type="ECO:0000313" key="2">
    <source>
        <dbReference type="EMBL" id="MFC4066787.1"/>
    </source>
</evidence>
<organism evidence="2 3">
    <name type="scientific">Actinoplanes subglobosus</name>
    <dbReference type="NCBI Taxonomy" id="1547892"/>
    <lineage>
        <taxon>Bacteria</taxon>
        <taxon>Bacillati</taxon>
        <taxon>Actinomycetota</taxon>
        <taxon>Actinomycetes</taxon>
        <taxon>Micromonosporales</taxon>
        <taxon>Micromonosporaceae</taxon>
        <taxon>Actinoplanes</taxon>
    </lineage>
</organism>
<sequence>MRGAGMGGGLVASGAIVSALAITGAPWWAIAAVASVLTTAGAVVALTQIFIPQESPDRLAWWRDRRAHQERRRRTMPARSGRRAPDADNGSRRATRAGNL</sequence>
<feature type="region of interest" description="Disordered" evidence="1">
    <location>
        <begin position="67"/>
        <end position="100"/>
    </location>
</feature>
<evidence type="ECO:0000313" key="3">
    <source>
        <dbReference type="Proteomes" id="UP001595867"/>
    </source>
</evidence>
<feature type="compositionally biased region" description="Basic residues" evidence="1">
    <location>
        <begin position="67"/>
        <end position="82"/>
    </location>
</feature>
<dbReference type="EMBL" id="JBHSBL010000016">
    <property type="protein sequence ID" value="MFC4066787.1"/>
    <property type="molecule type" value="Genomic_DNA"/>
</dbReference>
<protein>
    <submittedName>
        <fullName evidence="2">Uncharacterized protein</fullName>
    </submittedName>
</protein>
<reference evidence="3" key="1">
    <citation type="journal article" date="2019" name="Int. J. Syst. Evol. Microbiol.">
        <title>The Global Catalogue of Microorganisms (GCM) 10K type strain sequencing project: providing services to taxonomists for standard genome sequencing and annotation.</title>
        <authorList>
            <consortium name="The Broad Institute Genomics Platform"/>
            <consortium name="The Broad Institute Genome Sequencing Center for Infectious Disease"/>
            <person name="Wu L."/>
            <person name="Ma J."/>
        </authorList>
    </citation>
    <scope>NUCLEOTIDE SEQUENCE [LARGE SCALE GENOMIC DNA]</scope>
    <source>
        <strain evidence="3">TBRC 5832</strain>
    </source>
</reference>
<proteinExistence type="predicted"/>
<gene>
    <name evidence="2" type="ORF">ACFO0C_17755</name>
</gene>
<comment type="caution">
    <text evidence="2">The sequence shown here is derived from an EMBL/GenBank/DDBJ whole genome shotgun (WGS) entry which is preliminary data.</text>
</comment>
<accession>A0ABV8IRC0</accession>
<evidence type="ECO:0000256" key="1">
    <source>
        <dbReference type="SAM" id="MobiDB-lite"/>
    </source>
</evidence>
<dbReference type="RefSeq" id="WP_378067759.1">
    <property type="nucleotide sequence ID" value="NZ_JBHSBL010000016.1"/>
</dbReference>
<keyword evidence="3" id="KW-1185">Reference proteome</keyword>